<dbReference type="Proteomes" id="UP000051176">
    <property type="component" value="Unassembled WGS sequence"/>
</dbReference>
<dbReference type="PANTHER" id="PTHR34581:SF2">
    <property type="entry name" value="PTS SYSTEM N,N'-DIACETYLCHITOBIOSE-SPECIFIC EIIB COMPONENT"/>
    <property type="match status" value="1"/>
</dbReference>
<reference evidence="9 10" key="1">
    <citation type="journal article" date="2015" name="Genome Announc.">
        <title>Expanding the biotechnology potential of lactobacilli through comparative genomics of 213 strains and associated genera.</title>
        <authorList>
            <person name="Sun Z."/>
            <person name="Harris H.M."/>
            <person name="McCann A."/>
            <person name="Guo C."/>
            <person name="Argimon S."/>
            <person name="Zhang W."/>
            <person name="Yang X."/>
            <person name="Jeffery I.B."/>
            <person name="Cooney J.C."/>
            <person name="Kagawa T.F."/>
            <person name="Liu W."/>
            <person name="Song Y."/>
            <person name="Salvetti E."/>
            <person name="Wrobel A."/>
            <person name="Rasinkangas P."/>
            <person name="Parkhill J."/>
            <person name="Rea M.C."/>
            <person name="O'Sullivan O."/>
            <person name="Ritari J."/>
            <person name="Douillard F.P."/>
            <person name="Paul Ross R."/>
            <person name="Yang R."/>
            <person name="Briner A.E."/>
            <person name="Felis G.E."/>
            <person name="de Vos W.M."/>
            <person name="Barrangou R."/>
            <person name="Klaenhammer T.R."/>
            <person name="Caufield P.W."/>
            <person name="Cui Y."/>
            <person name="Zhang H."/>
            <person name="O'Toole P.W."/>
        </authorList>
    </citation>
    <scope>NUCLEOTIDE SEQUENCE [LARGE SCALE GENOMIC DNA]</scope>
    <source>
        <strain evidence="9 10">ATCC 53295</strain>
    </source>
</reference>
<name>A0A0R1GZ45_9LACO</name>
<dbReference type="GO" id="GO:0008982">
    <property type="term" value="F:protein-N(PI)-phosphohistidine-sugar phosphotransferase activity"/>
    <property type="evidence" value="ECO:0007669"/>
    <property type="project" value="InterPro"/>
</dbReference>
<keyword evidence="3" id="KW-0762">Sugar transport</keyword>
<dbReference type="EMBL" id="AZCZ01000032">
    <property type="protein sequence ID" value="KRK35799.1"/>
    <property type="molecule type" value="Genomic_DNA"/>
</dbReference>
<dbReference type="Pfam" id="PF02302">
    <property type="entry name" value="PTS_IIB"/>
    <property type="match status" value="1"/>
</dbReference>
<dbReference type="AlphaFoldDB" id="A0A0R1GZ45"/>
<sequence length="124" mass="13647">MLFYKYQLSTGDAIMKNVLLVCGQGISSQLFLGEAKRTAETQRVPLHFSATSLMEVTPELLAEQDLVLLAPQVAYQAKMRAKIGDQVQTAPIPNDIYGWLNSQALVKYACHQLNFAPAAVTVAY</sequence>
<comment type="caution">
    <text evidence="9">The sequence shown here is derived from an EMBL/GenBank/DDBJ whole genome shotgun (WGS) entry which is preliminary data.</text>
</comment>
<dbReference type="Gene3D" id="3.40.50.2300">
    <property type="match status" value="1"/>
</dbReference>
<evidence type="ECO:0000256" key="3">
    <source>
        <dbReference type="ARBA" id="ARBA00022597"/>
    </source>
</evidence>
<evidence type="ECO:0000313" key="10">
    <source>
        <dbReference type="Proteomes" id="UP000051176"/>
    </source>
</evidence>
<accession>A0A0R1GZ45</accession>
<dbReference type="PROSITE" id="PS51100">
    <property type="entry name" value="PTS_EIIB_TYPE_3"/>
    <property type="match status" value="1"/>
</dbReference>
<keyword evidence="5" id="KW-0598">Phosphotransferase system</keyword>
<evidence type="ECO:0000256" key="4">
    <source>
        <dbReference type="ARBA" id="ARBA00022679"/>
    </source>
</evidence>
<evidence type="ECO:0000259" key="8">
    <source>
        <dbReference type="PROSITE" id="PS51100"/>
    </source>
</evidence>
<dbReference type="eggNOG" id="ENOG5031E49">
    <property type="taxonomic scope" value="Bacteria"/>
</dbReference>
<dbReference type="InterPro" id="IPR051819">
    <property type="entry name" value="PTS_sugar-specific_EIIB"/>
</dbReference>
<protein>
    <recommendedName>
        <fullName evidence="8">PTS EIIB type-3 domain-containing protein</fullName>
    </recommendedName>
</protein>
<dbReference type="InterPro" id="IPR003501">
    <property type="entry name" value="PTS_EIIB_2/3"/>
</dbReference>
<gene>
    <name evidence="9" type="ORF">FD07_GL001289</name>
</gene>
<evidence type="ECO:0000256" key="2">
    <source>
        <dbReference type="ARBA" id="ARBA00022553"/>
    </source>
</evidence>
<evidence type="ECO:0000256" key="1">
    <source>
        <dbReference type="ARBA" id="ARBA00022448"/>
    </source>
</evidence>
<feature type="domain" description="PTS EIIB type-3" evidence="8">
    <location>
        <begin position="15"/>
        <end position="119"/>
    </location>
</feature>
<keyword evidence="2" id="KW-0597">Phosphoprotein</keyword>
<dbReference type="PATRIC" id="fig|1267003.4.peg.1366"/>
<dbReference type="SUPFAM" id="SSF52794">
    <property type="entry name" value="PTS system IIB component-like"/>
    <property type="match status" value="1"/>
</dbReference>
<dbReference type="InterPro" id="IPR036095">
    <property type="entry name" value="PTS_EIIB-like_sf"/>
</dbReference>
<evidence type="ECO:0000256" key="5">
    <source>
        <dbReference type="ARBA" id="ARBA00022683"/>
    </source>
</evidence>
<evidence type="ECO:0000313" key="9">
    <source>
        <dbReference type="EMBL" id="KRK35799.1"/>
    </source>
</evidence>
<feature type="modified residue" description="Phosphocysteine; by EIIA" evidence="7">
    <location>
        <position position="22"/>
    </location>
</feature>
<evidence type="ECO:0000256" key="6">
    <source>
        <dbReference type="ARBA" id="ARBA00022777"/>
    </source>
</evidence>
<keyword evidence="6" id="KW-0418">Kinase</keyword>
<dbReference type="GO" id="GO:0016301">
    <property type="term" value="F:kinase activity"/>
    <property type="evidence" value="ECO:0007669"/>
    <property type="project" value="UniProtKB-KW"/>
</dbReference>
<dbReference type="GO" id="GO:0009401">
    <property type="term" value="P:phosphoenolpyruvate-dependent sugar phosphotransferase system"/>
    <property type="evidence" value="ECO:0007669"/>
    <property type="project" value="UniProtKB-KW"/>
</dbReference>
<keyword evidence="4" id="KW-0808">Transferase</keyword>
<dbReference type="PANTHER" id="PTHR34581">
    <property type="entry name" value="PTS SYSTEM N,N'-DIACETYLCHITOBIOSE-SPECIFIC EIIB COMPONENT"/>
    <property type="match status" value="1"/>
</dbReference>
<evidence type="ECO:0000256" key="7">
    <source>
        <dbReference type="PROSITE-ProRule" id="PRU00423"/>
    </source>
</evidence>
<dbReference type="InterPro" id="IPR013012">
    <property type="entry name" value="PTS_EIIB_3"/>
</dbReference>
<dbReference type="STRING" id="357278.IV61_GL001415"/>
<organism evidence="9 10">
    <name type="scientific">Levilactobacillus parabrevis ATCC 53295</name>
    <dbReference type="NCBI Taxonomy" id="1267003"/>
    <lineage>
        <taxon>Bacteria</taxon>
        <taxon>Bacillati</taxon>
        <taxon>Bacillota</taxon>
        <taxon>Bacilli</taxon>
        <taxon>Lactobacillales</taxon>
        <taxon>Lactobacillaceae</taxon>
        <taxon>Levilactobacillus</taxon>
    </lineage>
</organism>
<keyword evidence="1" id="KW-0813">Transport</keyword>
<keyword evidence="10" id="KW-1185">Reference proteome</keyword>
<proteinExistence type="predicted"/>